<evidence type="ECO:0000256" key="4">
    <source>
        <dbReference type="ARBA" id="ARBA00022597"/>
    </source>
</evidence>
<dbReference type="Proteomes" id="UP000234653">
    <property type="component" value="Chromosome"/>
</dbReference>
<dbReference type="RefSeq" id="WP_057739386.1">
    <property type="nucleotide sequence ID" value="NZ_AZDQ01000043.1"/>
</dbReference>
<dbReference type="GO" id="GO:0009401">
    <property type="term" value="P:phosphoenolpyruvate-dependent sugar phosphotransferase system"/>
    <property type="evidence" value="ECO:0007669"/>
    <property type="project" value="InterPro"/>
</dbReference>
<keyword evidence="2 8" id="KW-0813">Transport</keyword>
<dbReference type="PROSITE" id="PS51105">
    <property type="entry name" value="PTS_EIIC_TYPE_3"/>
    <property type="match status" value="1"/>
</dbReference>
<dbReference type="Pfam" id="PF02378">
    <property type="entry name" value="PTS_EIIC"/>
    <property type="match status" value="1"/>
</dbReference>
<keyword evidence="6 9" id="KW-1133">Transmembrane helix</keyword>
<keyword evidence="4 8" id="KW-0762">Sugar transport</keyword>
<dbReference type="GO" id="GO:0008982">
    <property type="term" value="F:protein-N(PI)-phosphohistidine-sugar phosphotransferase activity"/>
    <property type="evidence" value="ECO:0007669"/>
    <property type="project" value="UniProtKB-UniRule"/>
</dbReference>
<evidence type="ECO:0000256" key="5">
    <source>
        <dbReference type="ARBA" id="ARBA00022692"/>
    </source>
</evidence>
<keyword evidence="7 8" id="KW-0472">Membrane</keyword>
<dbReference type="PANTHER" id="PTHR33989:SF4">
    <property type="entry name" value="PTS SYSTEM N,N'-DIACETYLCHITOBIOSE-SPECIFIC EIIC COMPONENT"/>
    <property type="match status" value="1"/>
</dbReference>
<feature type="transmembrane region" description="Helical" evidence="9">
    <location>
        <begin position="322"/>
        <end position="339"/>
    </location>
</feature>
<dbReference type="InterPro" id="IPR004501">
    <property type="entry name" value="PTS_EIIC_3"/>
</dbReference>
<gene>
    <name evidence="11" type="ORF">LA20249_02160</name>
</gene>
<evidence type="ECO:0000256" key="1">
    <source>
        <dbReference type="ARBA" id="ARBA00004651"/>
    </source>
</evidence>
<organism evidence="11 12">
    <name type="scientific">Companilactobacillus alimentarius DSM 20249</name>
    <dbReference type="NCBI Taxonomy" id="1423720"/>
    <lineage>
        <taxon>Bacteria</taxon>
        <taxon>Bacillati</taxon>
        <taxon>Bacillota</taxon>
        <taxon>Bacilli</taxon>
        <taxon>Lactobacillales</taxon>
        <taxon>Lactobacillaceae</taxon>
        <taxon>Companilactobacillus</taxon>
    </lineage>
</organism>
<evidence type="ECO:0000256" key="2">
    <source>
        <dbReference type="ARBA" id="ARBA00022448"/>
    </source>
</evidence>
<accession>A0A2K9HET1</accession>
<feature type="domain" description="PTS EIIC type-3" evidence="10">
    <location>
        <begin position="8"/>
        <end position="389"/>
    </location>
</feature>
<evidence type="ECO:0000313" key="11">
    <source>
        <dbReference type="EMBL" id="AUI71074.1"/>
    </source>
</evidence>
<feature type="transmembrane region" description="Helical" evidence="9">
    <location>
        <begin position="125"/>
        <end position="147"/>
    </location>
</feature>
<protein>
    <recommendedName>
        <fullName evidence="8">Permease IIC component</fullName>
    </recommendedName>
</protein>
<evidence type="ECO:0000256" key="6">
    <source>
        <dbReference type="ARBA" id="ARBA00022989"/>
    </source>
</evidence>
<evidence type="ECO:0000313" key="12">
    <source>
        <dbReference type="Proteomes" id="UP000234653"/>
    </source>
</evidence>
<feature type="transmembrane region" description="Helical" evidence="9">
    <location>
        <begin position="159"/>
        <end position="183"/>
    </location>
</feature>
<comment type="function">
    <text evidence="8">The phosphoenolpyruvate-dependent sugar phosphotransferase system (PTS), a major carbohydrate active -transport system, catalyzes the phosphorylation of incoming sugar substrates concomitant with their translocation across the cell membrane.</text>
</comment>
<sequence length="406" mass="45584">MNKFTMLFKDRIAPVMGRISRSTWISVLKDSILQTLPFILVSSLITFLSLFSNIWKWWPDFSGIGNFTFGIVSIFVAFLIPFNMMEKKKLTKQRIISGLSAIGLFLLLTHPTLLNGNITFKFSFLGAGGMFVAIICGVFTALIMGFFGKFSFFSENTTIPDFVIAWFDSMLPIGIVITTGWLLVDILKVNVYQLIIQLFSPLSGIVETLPGFVLVMLINCLIYSMGISTWILTPITTPVYLAAIQANQTQGAHNIVTGETMFSTYLWIGGVGCTLPLVLMMLILAKSKRLKVLGRAFIIPSIFNINEPVVFGSVVWNPFFMIPMWLQGLILPMIVWFGLKSGLGQIPHAIFQMWYVPFPINTWINGQTIGSIILLLIIFITSALIWYPFFKAYDKELIKRGVEDNG</sequence>
<evidence type="ECO:0000256" key="8">
    <source>
        <dbReference type="PIRNR" id="PIRNR006351"/>
    </source>
</evidence>
<feature type="transmembrane region" description="Helical" evidence="9">
    <location>
        <begin position="38"/>
        <end position="58"/>
    </location>
</feature>
<dbReference type="GO" id="GO:0005886">
    <property type="term" value="C:plasma membrane"/>
    <property type="evidence" value="ECO:0007669"/>
    <property type="project" value="UniProtKB-SubCell"/>
</dbReference>
<dbReference type="PIRSF" id="PIRSF006351">
    <property type="entry name" value="PTS_EIIC-Cellobiose"/>
    <property type="match status" value="1"/>
</dbReference>
<feature type="transmembrane region" description="Helical" evidence="9">
    <location>
        <begin position="64"/>
        <end position="83"/>
    </location>
</feature>
<dbReference type="PANTHER" id="PTHR33989">
    <property type="match status" value="1"/>
</dbReference>
<feature type="transmembrane region" description="Helical" evidence="9">
    <location>
        <begin position="189"/>
        <end position="206"/>
    </location>
</feature>
<evidence type="ECO:0000256" key="7">
    <source>
        <dbReference type="ARBA" id="ARBA00023136"/>
    </source>
</evidence>
<feature type="transmembrane region" description="Helical" evidence="9">
    <location>
        <begin position="265"/>
        <end position="285"/>
    </location>
</feature>
<evidence type="ECO:0000256" key="9">
    <source>
        <dbReference type="SAM" id="Phobius"/>
    </source>
</evidence>
<keyword evidence="11" id="KW-0808">Transferase</keyword>
<dbReference type="KEGG" id="lali:LA20249_02160"/>
<dbReference type="STRING" id="1423720.FC67_GL001707"/>
<dbReference type="GO" id="GO:1902815">
    <property type="term" value="P:N,N'-diacetylchitobiose import"/>
    <property type="evidence" value="ECO:0007669"/>
    <property type="project" value="TreeGrafter"/>
</dbReference>
<dbReference type="InterPro" id="IPR051088">
    <property type="entry name" value="PTS_Sugar-EIIC/EIIB"/>
</dbReference>
<dbReference type="AlphaFoldDB" id="A0A2K9HET1"/>
<reference evidence="11 12" key="1">
    <citation type="submission" date="2016-12" db="EMBL/GenBank/DDBJ databases">
        <title>The whole genome sequencing and assembly of Lactobacillus alimentarius DSM 20249T strain.</title>
        <authorList>
            <person name="Lee Y.-J."/>
            <person name="Yi H."/>
            <person name="Bahn Y.-S."/>
            <person name="Kim J.F."/>
            <person name="Lee D.-W."/>
        </authorList>
    </citation>
    <scope>NUCLEOTIDE SEQUENCE [LARGE SCALE GENOMIC DNA]</scope>
    <source>
        <strain evidence="11 12">DSM 20249</strain>
    </source>
</reference>
<dbReference type="InterPro" id="IPR003352">
    <property type="entry name" value="PTS_EIIC"/>
</dbReference>
<dbReference type="OrthoDB" id="1641940at2"/>
<comment type="subcellular location">
    <subcellularLocation>
        <location evidence="1">Cell membrane</location>
        <topology evidence="1">Multi-pass membrane protein</topology>
    </subcellularLocation>
</comment>
<feature type="transmembrane region" description="Helical" evidence="9">
    <location>
        <begin position="95"/>
        <end position="113"/>
    </location>
</feature>
<dbReference type="EMBL" id="CP018867">
    <property type="protein sequence ID" value="AUI71074.1"/>
    <property type="molecule type" value="Genomic_DNA"/>
</dbReference>
<keyword evidence="5 9" id="KW-0812">Transmembrane</keyword>
<name>A0A2K9HET1_9LACO</name>
<dbReference type="InterPro" id="IPR004796">
    <property type="entry name" value="PTS_IIC_cello"/>
</dbReference>
<feature type="transmembrane region" description="Helical" evidence="9">
    <location>
        <begin position="370"/>
        <end position="390"/>
    </location>
</feature>
<proteinExistence type="predicted"/>
<keyword evidence="12" id="KW-1185">Reference proteome</keyword>
<evidence type="ECO:0000256" key="3">
    <source>
        <dbReference type="ARBA" id="ARBA00022475"/>
    </source>
</evidence>
<evidence type="ECO:0000259" key="10">
    <source>
        <dbReference type="PROSITE" id="PS51105"/>
    </source>
</evidence>
<feature type="transmembrane region" description="Helical" evidence="9">
    <location>
        <begin position="213"/>
        <end position="232"/>
    </location>
</feature>
<keyword evidence="3 8" id="KW-1003">Cell membrane</keyword>